<sequence length="194" mass="21146">MHHSTAPHTRLRRTPLLGALLSLALIAVCPAVLANEIEPGLWEFRTKMDSPDGSSPVAAQMAQMQEQLKNLPPEVRKMMEQQMAGAGVALGTGGEGMSFRVCITPEDAKAGPIREGQQEGECVYSRVQQKGNTWSGRVTCSEPQMQGDFTTTLHSPSHHTTEARMQGQSIGTMTMQTESRRLGNDCGKLSRRGR</sequence>
<organism evidence="2 3">
    <name type="scientific">Denitratimonas tolerans</name>
    <dbReference type="NCBI Taxonomy" id="1338420"/>
    <lineage>
        <taxon>Bacteria</taxon>
        <taxon>Pseudomonadati</taxon>
        <taxon>Pseudomonadota</taxon>
        <taxon>Gammaproteobacteria</taxon>
        <taxon>Lysobacterales</taxon>
        <taxon>Lysobacteraceae</taxon>
        <taxon>Denitratimonas</taxon>
    </lineage>
</organism>
<evidence type="ECO:0000313" key="3">
    <source>
        <dbReference type="Proteomes" id="UP001364472"/>
    </source>
</evidence>
<protein>
    <submittedName>
        <fullName evidence="2">DUF3617 domain-containing protein</fullName>
    </submittedName>
</protein>
<dbReference type="AlphaFoldDB" id="A0AAW9R2T4"/>
<dbReference type="InterPro" id="IPR022061">
    <property type="entry name" value="DUF3617"/>
</dbReference>
<dbReference type="Pfam" id="PF12276">
    <property type="entry name" value="DUF3617"/>
    <property type="match status" value="1"/>
</dbReference>
<accession>A0AAW9R2T4</accession>
<evidence type="ECO:0000256" key="1">
    <source>
        <dbReference type="SAM" id="MobiDB-lite"/>
    </source>
</evidence>
<name>A0AAW9R2T4_9GAMM</name>
<dbReference type="EMBL" id="JBBDHC010000010">
    <property type="protein sequence ID" value="MEJ1249645.1"/>
    <property type="molecule type" value="Genomic_DNA"/>
</dbReference>
<evidence type="ECO:0000313" key="2">
    <source>
        <dbReference type="EMBL" id="MEJ1249645.1"/>
    </source>
</evidence>
<keyword evidence="3" id="KW-1185">Reference proteome</keyword>
<reference evidence="2 3" key="1">
    <citation type="journal article" date="2016" name="Antonie Van Leeuwenhoek">
        <title>Denitratimonas tolerans gen. nov., sp. nov., a denitrifying bacterium isolated from a bioreactor for tannery wastewater treatment.</title>
        <authorList>
            <person name="Han S.I."/>
            <person name="Kim J.O."/>
            <person name="Lee Y.R."/>
            <person name="Ekpeghere K.I."/>
            <person name="Koh S.C."/>
            <person name="Whang K.S."/>
        </authorList>
    </citation>
    <scope>NUCLEOTIDE SEQUENCE [LARGE SCALE GENOMIC DNA]</scope>
    <source>
        <strain evidence="2 3">KACC 17565</strain>
    </source>
</reference>
<gene>
    <name evidence="2" type="ORF">WB794_08170</name>
</gene>
<comment type="caution">
    <text evidence="2">The sequence shown here is derived from an EMBL/GenBank/DDBJ whole genome shotgun (WGS) entry which is preliminary data.</text>
</comment>
<dbReference type="Proteomes" id="UP001364472">
    <property type="component" value="Unassembled WGS sequence"/>
</dbReference>
<proteinExistence type="predicted"/>
<dbReference type="RefSeq" id="WP_337335363.1">
    <property type="nucleotide sequence ID" value="NZ_JBBDHC010000010.1"/>
</dbReference>
<feature type="region of interest" description="Disordered" evidence="1">
    <location>
        <begin position="174"/>
        <end position="194"/>
    </location>
</feature>